<comment type="subcellular location">
    <subcellularLocation>
        <location evidence="1">Nucleus</location>
    </subcellularLocation>
</comment>
<evidence type="ECO:0000256" key="4">
    <source>
        <dbReference type="SAM" id="MobiDB-lite"/>
    </source>
</evidence>
<proteinExistence type="inferred from homology"/>
<dbReference type="PANTHER" id="PTHR12446">
    <property type="entry name" value="TESMIN/TSO1-RELATED"/>
    <property type="match status" value="1"/>
</dbReference>
<name>T1I6V9_RHOPR</name>
<feature type="compositionally biased region" description="Polar residues" evidence="4">
    <location>
        <begin position="232"/>
        <end position="242"/>
    </location>
</feature>
<dbReference type="PROSITE" id="PS51634">
    <property type="entry name" value="CRC"/>
    <property type="match status" value="1"/>
</dbReference>
<sequence>MTRVVLPSNVDTAQAIRIVAPQGKVLGSTAKTITLAQAKQMGILPQAKINQILPATAKGGKLVVPSKKTVTVVKSPTKILPAPLVTTTVVPTPSATVAATGQHKTQKVLIRSNSLKPGAIITTAAPGSNTPSAGQVIRIPTSQALAATTLQIPNAKSVQYVKLVGNKSQTLVPVTLSKTVPLALSTSLLNNSQTAFKVIPISATQGNQQATVNIKKYYYCEKVVPAVNTLRTTNGKRASTPSAKKESVSPPAPSTTTVTSNSTSATTAGNAQTGAVTNIIKHDFIMKTNDAWSGDEAVLEANGIRPRKPCNCTKSMCLKLYCDCFANGEFCNQCNCTCCSNNLEHEEERQRAIKSCLERNPTAFRPKIGKTFTGSEERRHNKGCNCRRSGCLKNYCECYEAKIPCSKNCKCVGCKNTEGASGKRGGSAAFEIGDERLKTESNTMKQIEYSVNTHRQAFSQITDELVEATCQCLVAKADKWERQSRHSGSSSNDEDIAQSMIIEEFGRCLVQIIEVVKKSIAKHHPPVPSAT</sequence>
<dbReference type="GO" id="GO:0005634">
    <property type="term" value="C:nucleus"/>
    <property type="evidence" value="ECO:0007669"/>
    <property type="project" value="UniProtKB-SubCell"/>
</dbReference>
<dbReference type="InterPro" id="IPR005172">
    <property type="entry name" value="CRC"/>
</dbReference>
<dbReference type="OMA" id="VGCKNTE"/>
<dbReference type="HOGENOM" id="CLU_024128_1_0_1"/>
<dbReference type="VEuPathDB" id="VectorBase:RPRC012031"/>
<dbReference type="InterPro" id="IPR033467">
    <property type="entry name" value="Tesmin/TSO1-like_CXC"/>
</dbReference>
<evidence type="ECO:0000256" key="1">
    <source>
        <dbReference type="ARBA" id="ARBA00004123"/>
    </source>
</evidence>
<organism evidence="5 6">
    <name type="scientific">Rhodnius prolixus</name>
    <name type="common">Triatomid bug</name>
    <dbReference type="NCBI Taxonomy" id="13249"/>
    <lineage>
        <taxon>Eukaryota</taxon>
        <taxon>Metazoa</taxon>
        <taxon>Ecdysozoa</taxon>
        <taxon>Arthropoda</taxon>
        <taxon>Hexapoda</taxon>
        <taxon>Insecta</taxon>
        <taxon>Pterygota</taxon>
        <taxon>Neoptera</taxon>
        <taxon>Paraneoptera</taxon>
        <taxon>Hemiptera</taxon>
        <taxon>Heteroptera</taxon>
        <taxon>Panheteroptera</taxon>
        <taxon>Cimicomorpha</taxon>
        <taxon>Reduviidae</taxon>
        <taxon>Triatominae</taxon>
        <taxon>Rhodnius</taxon>
    </lineage>
</organism>
<dbReference type="Pfam" id="PF03638">
    <property type="entry name" value="TCR"/>
    <property type="match status" value="2"/>
</dbReference>
<comment type="similarity">
    <text evidence="2">Belongs to the lin-54 family.</text>
</comment>
<feature type="compositionally biased region" description="Low complexity" evidence="4">
    <location>
        <begin position="254"/>
        <end position="269"/>
    </location>
</feature>
<dbReference type="Proteomes" id="UP000015103">
    <property type="component" value="Unassembled WGS sequence"/>
</dbReference>
<dbReference type="eggNOG" id="KOG1171">
    <property type="taxonomic scope" value="Eukaryota"/>
</dbReference>
<reference evidence="5" key="1">
    <citation type="submission" date="2015-05" db="UniProtKB">
        <authorList>
            <consortium name="EnsemblMetazoa"/>
        </authorList>
    </citation>
    <scope>IDENTIFICATION</scope>
</reference>
<dbReference type="FunCoup" id="T1I6V9">
    <property type="interactions" value="1167"/>
</dbReference>
<evidence type="ECO:0000313" key="6">
    <source>
        <dbReference type="Proteomes" id="UP000015103"/>
    </source>
</evidence>
<dbReference type="EnsemblMetazoa" id="RPRC012031-RA">
    <property type="protein sequence ID" value="RPRC012031-PA"/>
    <property type="gene ID" value="RPRC012031"/>
</dbReference>
<evidence type="ECO:0000256" key="2">
    <source>
        <dbReference type="ARBA" id="ARBA00007267"/>
    </source>
</evidence>
<protein>
    <submittedName>
        <fullName evidence="5">CRC domain-containing protein</fullName>
    </submittedName>
</protein>
<dbReference type="SMART" id="SM01114">
    <property type="entry name" value="CXC"/>
    <property type="match status" value="2"/>
</dbReference>
<dbReference type="GO" id="GO:0006355">
    <property type="term" value="P:regulation of DNA-templated transcription"/>
    <property type="evidence" value="ECO:0007669"/>
    <property type="project" value="TreeGrafter"/>
</dbReference>
<evidence type="ECO:0000313" key="5">
    <source>
        <dbReference type="EnsemblMetazoa" id="RPRC012031-PA"/>
    </source>
</evidence>
<dbReference type="InParanoid" id="T1I6V9"/>
<dbReference type="PANTHER" id="PTHR12446:SF34">
    <property type="entry name" value="PROTEIN LIN-54 HOMOLOG"/>
    <property type="match status" value="1"/>
</dbReference>
<dbReference type="InterPro" id="IPR028307">
    <property type="entry name" value="Lin-54_fam"/>
</dbReference>
<keyword evidence="3" id="KW-0539">Nucleus</keyword>
<dbReference type="AlphaFoldDB" id="T1I6V9"/>
<keyword evidence="6" id="KW-1185">Reference proteome</keyword>
<feature type="region of interest" description="Disordered" evidence="4">
    <location>
        <begin position="232"/>
        <end position="269"/>
    </location>
</feature>
<evidence type="ECO:0000256" key="3">
    <source>
        <dbReference type="ARBA" id="ARBA00023242"/>
    </source>
</evidence>
<dbReference type="STRING" id="13249.T1I6V9"/>
<dbReference type="EMBL" id="ACPB03010141">
    <property type="status" value="NOT_ANNOTATED_CDS"/>
    <property type="molecule type" value="Genomic_DNA"/>
</dbReference>
<accession>T1I6V9</accession>